<dbReference type="PANTHER" id="PTHR10985">
    <property type="entry name" value="BASIC HELIX-LOOP-HELIX TRANSCRIPTION FACTOR, HES-RELATED"/>
    <property type="match status" value="1"/>
</dbReference>
<evidence type="ECO:0000256" key="1">
    <source>
        <dbReference type="ARBA" id="ARBA00004123"/>
    </source>
</evidence>
<evidence type="ECO:0000256" key="2">
    <source>
        <dbReference type="ARBA" id="ARBA00023015"/>
    </source>
</evidence>
<evidence type="ECO:0000256" key="3">
    <source>
        <dbReference type="ARBA" id="ARBA00023163"/>
    </source>
</evidence>
<protein>
    <recommendedName>
        <fullName evidence="6">BHLH domain-containing protein</fullName>
    </recommendedName>
</protein>
<evidence type="ECO:0000259" key="6">
    <source>
        <dbReference type="PROSITE" id="PS50888"/>
    </source>
</evidence>
<reference evidence="7 8" key="1">
    <citation type="journal article" date="2023" name="Nucleic Acids Res.">
        <title>The hologenome of Daphnia magna reveals possible DNA methylation and microbiome-mediated evolution of the host genome.</title>
        <authorList>
            <person name="Chaturvedi A."/>
            <person name="Li X."/>
            <person name="Dhandapani V."/>
            <person name="Marshall H."/>
            <person name="Kissane S."/>
            <person name="Cuenca-Cambronero M."/>
            <person name="Asole G."/>
            <person name="Calvet F."/>
            <person name="Ruiz-Romero M."/>
            <person name="Marangio P."/>
            <person name="Guigo R."/>
            <person name="Rago D."/>
            <person name="Mirbahai L."/>
            <person name="Eastwood N."/>
            <person name="Colbourne J.K."/>
            <person name="Zhou J."/>
            <person name="Mallon E."/>
            <person name="Orsini L."/>
        </authorList>
    </citation>
    <scope>NUCLEOTIDE SEQUENCE [LARGE SCALE GENOMIC DNA]</scope>
    <source>
        <strain evidence="7">LRV0_1</strain>
    </source>
</reference>
<dbReference type="Proteomes" id="UP001234178">
    <property type="component" value="Unassembled WGS sequence"/>
</dbReference>
<keyword evidence="2" id="KW-0805">Transcription regulation</keyword>
<keyword evidence="8" id="KW-1185">Reference proteome</keyword>
<keyword evidence="3" id="KW-0804">Transcription</keyword>
<sequence>MNRKRDSACLVEGSRFETRVSENRKVRKPMMEKKRRARINQSLNDLKRLLMETDNVKKEGSRPSKLEKADVLELTVNYVQKLHKERLALRNGLGEHGTSFSDTCSSPSGDSFNFKAGFKECARVVREVLRHQQQQTVEENLHKRISWHLENFLANIDPDQIQRKSPSLSLGSDSCSSFEEKDMLVSSPELLPHRSSPVNHALCSSSSASDESQDSCHRRSFSNKTNCFEFTSTPNPSPVNALRTDIASTRWTCGFKSIPHGSPDSMADNWNQRTNSQLTRHRIIPSSMPSESNGKANDANNTDLWTCGFLATSTSPPGSSSSSLASSPTQYHYAPEIIRRQGVSPYDDHISLSLPKPEAEKSMVWRPW</sequence>
<evidence type="ECO:0000256" key="4">
    <source>
        <dbReference type="ARBA" id="ARBA00023242"/>
    </source>
</evidence>
<proteinExistence type="predicted"/>
<dbReference type="InterPro" id="IPR036638">
    <property type="entry name" value="HLH_DNA-bd_sf"/>
</dbReference>
<dbReference type="Pfam" id="PF00010">
    <property type="entry name" value="HLH"/>
    <property type="match status" value="1"/>
</dbReference>
<accession>A0ABQ9ZR12</accession>
<dbReference type="InterPro" id="IPR011598">
    <property type="entry name" value="bHLH_dom"/>
</dbReference>
<organism evidence="7 8">
    <name type="scientific">Daphnia magna</name>
    <dbReference type="NCBI Taxonomy" id="35525"/>
    <lineage>
        <taxon>Eukaryota</taxon>
        <taxon>Metazoa</taxon>
        <taxon>Ecdysozoa</taxon>
        <taxon>Arthropoda</taxon>
        <taxon>Crustacea</taxon>
        <taxon>Branchiopoda</taxon>
        <taxon>Diplostraca</taxon>
        <taxon>Cladocera</taxon>
        <taxon>Anomopoda</taxon>
        <taxon>Daphniidae</taxon>
        <taxon>Daphnia</taxon>
    </lineage>
</organism>
<dbReference type="Gene3D" id="4.10.280.10">
    <property type="entry name" value="Helix-loop-helix DNA-binding domain"/>
    <property type="match status" value="1"/>
</dbReference>
<feature type="domain" description="BHLH" evidence="6">
    <location>
        <begin position="23"/>
        <end position="82"/>
    </location>
</feature>
<name>A0ABQ9ZR12_9CRUS</name>
<dbReference type="PROSITE" id="PS50888">
    <property type="entry name" value="BHLH"/>
    <property type="match status" value="1"/>
</dbReference>
<dbReference type="EMBL" id="JAOYFB010000005">
    <property type="protein sequence ID" value="KAK4015364.1"/>
    <property type="molecule type" value="Genomic_DNA"/>
</dbReference>
<dbReference type="CDD" id="cd11410">
    <property type="entry name" value="bHLH_O_HES"/>
    <property type="match status" value="1"/>
</dbReference>
<dbReference type="SMART" id="SM00353">
    <property type="entry name" value="HLH"/>
    <property type="match status" value="1"/>
</dbReference>
<evidence type="ECO:0000313" key="8">
    <source>
        <dbReference type="Proteomes" id="UP001234178"/>
    </source>
</evidence>
<dbReference type="SUPFAM" id="SSF47459">
    <property type="entry name" value="HLH, helix-loop-helix DNA-binding domain"/>
    <property type="match status" value="1"/>
</dbReference>
<dbReference type="InterPro" id="IPR050370">
    <property type="entry name" value="HES_HEY"/>
</dbReference>
<evidence type="ECO:0000256" key="5">
    <source>
        <dbReference type="SAM" id="MobiDB-lite"/>
    </source>
</evidence>
<keyword evidence="4" id="KW-0539">Nucleus</keyword>
<comment type="caution">
    <text evidence="7">The sequence shown here is derived from an EMBL/GenBank/DDBJ whole genome shotgun (WGS) entry which is preliminary data.</text>
</comment>
<feature type="region of interest" description="Disordered" evidence="5">
    <location>
        <begin position="190"/>
        <end position="217"/>
    </location>
</feature>
<comment type="subcellular location">
    <subcellularLocation>
        <location evidence="1">Nucleus</location>
    </subcellularLocation>
</comment>
<evidence type="ECO:0000313" key="7">
    <source>
        <dbReference type="EMBL" id="KAK4015364.1"/>
    </source>
</evidence>
<gene>
    <name evidence="7" type="ORF">OUZ56_030344</name>
</gene>